<dbReference type="Proteomes" id="UP001454036">
    <property type="component" value="Unassembled WGS sequence"/>
</dbReference>
<reference evidence="1 2" key="1">
    <citation type="submission" date="2024-01" db="EMBL/GenBank/DDBJ databases">
        <title>The complete chloroplast genome sequence of Lithospermum erythrorhizon: insights into the phylogenetic relationship among Boraginaceae species and the maternal lineages of purple gromwells.</title>
        <authorList>
            <person name="Okada T."/>
            <person name="Watanabe K."/>
        </authorList>
    </citation>
    <scope>NUCLEOTIDE SEQUENCE [LARGE SCALE GENOMIC DNA]</scope>
</reference>
<dbReference type="Pfam" id="PF07279">
    <property type="entry name" value="DUF1442"/>
    <property type="match status" value="1"/>
</dbReference>
<organism evidence="1 2">
    <name type="scientific">Lithospermum erythrorhizon</name>
    <name type="common">Purple gromwell</name>
    <name type="synonym">Lithospermum officinale var. erythrorhizon</name>
    <dbReference type="NCBI Taxonomy" id="34254"/>
    <lineage>
        <taxon>Eukaryota</taxon>
        <taxon>Viridiplantae</taxon>
        <taxon>Streptophyta</taxon>
        <taxon>Embryophyta</taxon>
        <taxon>Tracheophyta</taxon>
        <taxon>Spermatophyta</taxon>
        <taxon>Magnoliopsida</taxon>
        <taxon>eudicotyledons</taxon>
        <taxon>Gunneridae</taxon>
        <taxon>Pentapetalae</taxon>
        <taxon>asterids</taxon>
        <taxon>lamiids</taxon>
        <taxon>Boraginales</taxon>
        <taxon>Boraginaceae</taxon>
        <taxon>Boraginoideae</taxon>
        <taxon>Lithospermeae</taxon>
        <taxon>Lithospermum</taxon>
    </lineage>
</organism>
<dbReference type="InterPro" id="IPR009902">
    <property type="entry name" value="DUF1442"/>
</dbReference>
<dbReference type="PANTHER" id="PTHR33593:SF2">
    <property type="entry name" value="ANKYRIN REPEAT_KH DOMAIN PROTEIN (DUF1442)"/>
    <property type="match status" value="1"/>
</dbReference>
<sequence>MKLVWSPETALKAYLDTVKSCELFNESSVAEFISAMAAGWNAQLIVETWSRGGSIETSVGLAIARNHTGARHICLVSDEESRIQYQQALENSRVSPGETIIIKPDDDEEAAMEGLKGVDFLVVDSSRGNEFERIFRVAKLGNRGAVLICKNANSRDPDSGFRWKNVVAGKSRIVRSMILPVGKGLDIAHVGATPAGGRSMLGKPGRRWINFFDHQSGEEYVFRR</sequence>
<keyword evidence="2" id="KW-1185">Reference proteome</keyword>
<proteinExistence type="predicted"/>
<gene>
    <name evidence="1" type="ORF">LIER_30758</name>
</gene>
<dbReference type="EMBL" id="BAABME010011160">
    <property type="protein sequence ID" value="GAA0183330.1"/>
    <property type="molecule type" value="Genomic_DNA"/>
</dbReference>
<dbReference type="AlphaFoldDB" id="A0AAV3RS00"/>
<accession>A0AAV3RS00</accession>
<evidence type="ECO:0000313" key="1">
    <source>
        <dbReference type="EMBL" id="GAA0183330.1"/>
    </source>
</evidence>
<comment type="caution">
    <text evidence="1">The sequence shown here is derived from an EMBL/GenBank/DDBJ whole genome shotgun (WGS) entry which is preliminary data.</text>
</comment>
<name>A0AAV3RS00_LITER</name>
<protein>
    <submittedName>
        <fullName evidence="1">Uncharacterized protein</fullName>
    </submittedName>
</protein>
<dbReference type="PANTHER" id="PTHR33593">
    <property type="entry name" value="DUF1442 FAMILY PROTEIN"/>
    <property type="match status" value="1"/>
</dbReference>
<evidence type="ECO:0000313" key="2">
    <source>
        <dbReference type="Proteomes" id="UP001454036"/>
    </source>
</evidence>